<evidence type="ECO:0000313" key="2">
    <source>
        <dbReference type="Proteomes" id="UP001205740"/>
    </source>
</evidence>
<protein>
    <submittedName>
        <fullName evidence="1">Uncharacterized protein</fullName>
    </submittedName>
</protein>
<dbReference type="EMBL" id="JAMTCG010000010">
    <property type="protein sequence ID" value="MCP2162972.1"/>
    <property type="molecule type" value="Genomic_DNA"/>
</dbReference>
<name>A0ABT1H8C2_9NOCA</name>
<evidence type="ECO:0000313" key="1">
    <source>
        <dbReference type="EMBL" id="MCP2162972.1"/>
    </source>
</evidence>
<accession>A0ABT1H8C2</accession>
<proteinExistence type="predicted"/>
<gene>
    <name evidence="1" type="ORF">LX12_004185</name>
</gene>
<keyword evidence="2" id="KW-1185">Reference proteome</keyword>
<organism evidence="1 2">
    <name type="scientific">Williamsia serinedens</name>
    <dbReference type="NCBI Taxonomy" id="391736"/>
    <lineage>
        <taxon>Bacteria</taxon>
        <taxon>Bacillati</taxon>
        <taxon>Actinomycetota</taxon>
        <taxon>Actinomycetes</taxon>
        <taxon>Mycobacteriales</taxon>
        <taxon>Nocardiaceae</taxon>
        <taxon>Williamsia</taxon>
    </lineage>
</organism>
<reference evidence="1 2" key="1">
    <citation type="submission" date="2022-06" db="EMBL/GenBank/DDBJ databases">
        <title>Genomic Encyclopedia of Archaeal and Bacterial Type Strains, Phase II (KMG-II): from individual species to whole genera.</title>
        <authorList>
            <person name="Goeker M."/>
        </authorList>
    </citation>
    <scope>NUCLEOTIDE SEQUENCE [LARGE SCALE GENOMIC DNA]</scope>
    <source>
        <strain evidence="1 2">DSM 45037</strain>
    </source>
</reference>
<comment type="caution">
    <text evidence="1">The sequence shown here is derived from an EMBL/GenBank/DDBJ whole genome shotgun (WGS) entry which is preliminary data.</text>
</comment>
<sequence length="58" mass="5999">MAVERFTRISECTLGGIYCPVGGIWRTLGGIFCPVGGIWCTLGGSPRGVGWVGPGWGG</sequence>
<dbReference type="Proteomes" id="UP001205740">
    <property type="component" value="Unassembled WGS sequence"/>
</dbReference>